<name>A0A5R8Q7I4_9FIRM</name>
<feature type="domain" description="HTH cro/C1-type" evidence="1">
    <location>
        <begin position="13"/>
        <end position="67"/>
    </location>
</feature>
<dbReference type="PROSITE" id="PS50943">
    <property type="entry name" value="HTH_CROC1"/>
    <property type="match status" value="1"/>
</dbReference>
<dbReference type="Gene3D" id="1.10.260.40">
    <property type="entry name" value="lambda repressor-like DNA-binding domains"/>
    <property type="match status" value="1"/>
</dbReference>
<proteinExistence type="predicted"/>
<dbReference type="CDD" id="cd00093">
    <property type="entry name" value="HTH_XRE"/>
    <property type="match status" value="1"/>
</dbReference>
<gene>
    <name evidence="2" type="ORF">FEZ08_10965</name>
</gene>
<comment type="caution">
    <text evidence="2">The sequence shown here is derived from an EMBL/GenBank/DDBJ whole genome shotgun (WGS) entry which is preliminary data.</text>
</comment>
<dbReference type="Pfam" id="PF01381">
    <property type="entry name" value="HTH_3"/>
    <property type="match status" value="1"/>
</dbReference>
<dbReference type="Proteomes" id="UP000306912">
    <property type="component" value="Unassembled WGS sequence"/>
</dbReference>
<dbReference type="AlphaFoldDB" id="A0A5R8Q7I4"/>
<accession>A0A5R8Q7I4</accession>
<reference evidence="2 3" key="1">
    <citation type="submission" date="2019-05" db="EMBL/GenBank/DDBJ databases">
        <title>Culicoidintestinum kansasii gen. nov., sp. nov. from the gastrointestinal tract of the biting midge, Culicoides sonorensis.</title>
        <authorList>
            <person name="Neupane S."/>
            <person name="Ghosh A."/>
            <person name="Gunther S."/>
            <person name="Martin K."/>
            <person name="Zurek L."/>
        </authorList>
    </citation>
    <scope>NUCLEOTIDE SEQUENCE [LARGE SCALE GENOMIC DNA]</scope>
    <source>
        <strain evidence="2 3">CS-1</strain>
    </source>
</reference>
<keyword evidence="3" id="KW-1185">Reference proteome</keyword>
<dbReference type="OrthoDB" id="1798756at2"/>
<evidence type="ECO:0000259" key="1">
    <source>
        <dbReference type="PROSITE" id="PS50943"/>
    </source>
</evidence>
<protein>
    <submittedName>
        <fullName evidence="2">Helix-turn-helix transcriptional regulator</fullName>
    </submittedName>
</protein>
<evidence type="ECO:0000313" key="2">
    <source>
        <dbReference type="EMBL" id="TLG71407.1"/>
    </source>
</evidence>
<dbReference type="InParanoid" id="A0A5R8Q7I4"/>
<dbReference type="EMBL" id="VBWP01000012">
    <property type="protein sequence ID" value="TLG71407.1"/>
    <property type="molecule type" value="Genomic_DNA"/>
</dbReference>
<evidence type="ECO:0000313" key="3">
    <source>
        <dbReference type="Proteomes" id="UP000306912"/>
    </source>
</evidence>
<dbReference type="InterPro" id="IPR010982">
    <property type="entry name" value="Lambda_DNA-bd_dom_sf"/>
</dbReference>
<dbReference type="SMART" id="SM00530">
    <property type="entry name" value="HTH_XRE"/>
    <property type="match status" value="1"/>
</dbReference>
<dbReference type="RefSeq" id="WP_138192328.1">
    <property type="nucleotide sequence ID" value="NZ_VBWP01000012.1"/>
</dbReference>
<dbReference type="SUPFAM" id="SSF47413">
    <property type="entry name" value="lambda repressor-like DNA-binding domains"/>
    <property type="match status" value="1"/>
</dbReference>
<dbReference type="GO" id="GO:0003677">
    <property type="term" value="F:DNA binding"/>
    <property type="evidence" value="ECO:0007669"/>
    <property type="project" value="InterPro"/>
</dbReference>
<organism evidence="2 3">
    <name type="scientific">Culicoidibacter larvae</name>
    <dbReference type="NCBI Taxonomy" id="2579976"/>
    <lineage>
        <taxon>Bacteria</taxon>
        <taxon>Bacillati</taxon>
        <taxon>Bacillota</taxon>
        <taxon>Culicoidibacteria</taxon>
        <taxon>Culicoidibacterales</taxon>
        <taxon>Culicoidibacteraceae</taxon>
        <taxon>Culicoidibacter</taxon>
    </lineage>
</organism>
<dbReference type="InterPro" id="IPR001387">
    <property type="entry name" value="Cro/C1-type_HTH"/>
</dbReference>
<sequence length="72" mass="7727">MENQAETALKISLKAARVNAGLTLVEASKALGVAIGTLVKWESNSGLVTPIKQRAISELYSIPVNNIFFEPN</sequence>